<dbReference type="InterPro" id="IPR002220">
    <property type="entry name" value="DapA-like"/>
</dbReference>
<dbReference type="OrthoDB" id="191315at2759"/>
<evidence type="ECO:0000313" key="5">
    <source>
        <dbReference type="EMBL" id="RDW58154.1"/>
    </source>
</evidence>
<feature type="binding site" evidence="4">
    <location>
        <position position="213"/>
    </location>
    <ligand>
        <name>pyruvate</name>
        <dbReference type="ChEBI" id="CHEBI:15361"/>
    </ligand>
</feature>
<dbReference type="Proteomes" id="UP000256645">
    <property type="component" value="Unassembled WGS sequence"/>
</dbReference>
<evidence type="ECO:0000256" key="2">
    <source>
        <dbReference type="PIRNR" id="PIRNR001365"/>
    </source>
</evidence>
<dbReference type="STRING" id="1849047.A0A3D8Q9M0"/>
<dbReference type="PANTHER" id="PTHR12128:SF66">
    <property type="entry name" value="4-HYDROXY-2-OXOGLUTARATE ALDOLASE, MITOCHONDRIAL"/>
    <property type="match status" value="1"/>
</dbReference>
<evidence type="ECO:0000313" key="6">
    <source>
        <dbReference type="Proteomes" id="UP000256645"/>
    </source>
</evidence>
<dbReference type="PRINTS" id="PR00146">
    <property type="entry name" value="DHPICSNTHASE"/>
</dbReference>
<evidence type="ECO:0000256" key="4">
    <source>
        <dbReference type="PIRSR" id="PIRSR001365-2"/>
    </source>
</evidence>
<feature type="active site" description="Schiff-base intermediate with substrate" evidence="3">
    <location>
        <position position="157"/>
    </location>
</feature>
<keyword evidence="6" id="KW-1185">Reference proteome</keyword>
<evidence type="ECO:0000256" key="3">
    <source>
        <dbReference type="PIRSR" id="PIRSR001365-1"/>
    </source>
</evidence>
<dbReference type="PIRSF" id="PIRSF001365">
    <property type="entry name" value="DHDPS"/>
    <property type="match status" value="1"/>
</dbReference>
<evidence type="ECO:0000256" key="1">
    <source>
        <dbReference type="ARBA" id="ARBA00023239"/>
    </source>
</evidence>
<dbReference type="Gene3D" id="3.20.20.70">
    <property type="entry name" value="Aldolase class I"/>
    <property type="match status" value="1"/>
</dbReference>
<name>A0A3D8Q9M0_9HELO</name>
<proteinExistence type="inferred from homology"/>
<evidence type="ECO:0008006" key="7">
    <source>
        <dbReference type="Google" id="ProtNLM"/>
    </source>
</evidence>
<dbReference type="PANTHER" id="PTHR12128">
    <property type="entry name" value="DIHYDRODIPICOLINATE SYNTHASE"/>
    <property type="match status" value="1"/>
</dbReference>
<dbReference type="SUPFAM" id="SSF51569">
    <property type="entry name" value="Aldolase"/>
    <property type="match status" value="1"/>
</dbReference>
<dbReference type="GO" id="GO:0008840">
    <property type="term" value="F:4-hydroxy-tetrahydrodipicolinate synthase activity"/>
    <property type="evidence" value="ECO:0007669"/>
    <property type="project" value="TreeGrafter"/>
</dbReference>
<feature type="active site" description="Proton donor/acceptor" evidence="3">
    <location>
        <position position="127"/>
    </location>
</feature>
<reference evidence="5 6" key="1">
    <citation type="journal article" date="2018" name="IMA Fungus">
        <title>IMA Genome-F 9: Draft genome sequence of Annulohypoxylon stygium, Aspergillus mulundensis, Berkeleyomyces basicola (syn. Thielaviopsis basicola), Ceratocystis smalleyi, two Cercospora beticola strains, Coleophoma cylindrospora, Fusarium fracticaudum, Phialophora cf. hyalina, and Morchella septimelata.</title>
        <authorList>
            <person name="Wingfield B.D."/>
            <person name="Bills G.F."/>
            <person name="Dong Y."/>
            <person name="Huang W."/>
            <person name="Nel W.J."/>
            <person name="Swalarsk-Parry B.S."/>
            <person name="Vaghefi N."/>
            <person name="Wilken P.M."/>
            <person name="An Z."/>
            <person name="de Beer Z.W."/>
            <person name="De Vos L."/>
            <person name="Chen L."/>
            <person name="Duong T.A."/>
            <person name="Gao Y."/>
            <person name="Hammerbacher A."/>
            <person name="Kikkert J.R."/>
            <person name="Li Y."/>
            <person name="Li H."/>
            <person name="Li K."/>
            <person name="Li Q."/>
            <person name="Liu X."/>
            <person name="Ma X."/>
            <person name="Naidoo K."/>
            <person name="Pethybridge S.J."/>
            <person name="Sun J."/>
            <person name="Steenkamp E.T."/>
            <person name="van der Nest M.A."/>
            <person name="van Wyk S."/>
            <person name="Wingfield M.J."/>
            <person name="Xiong C."/>
            <person name="Yue Q."/>
            <person name="Zhang X."/>
        </authorList>
    </citation>
    <scope>NUCLEOTIDE SEQUENCE [LARGE SCALE GENOMIC DNA]</scope>
    <source>
        <strain evidence="5 6">BP6252</strain>
    </source>
</reference>
<organism evidence="5 6">
    <name type="scientific">Coleophoma cylindrospora</name>
    <dbReference type="NCBI Taxonomy" id="1849047"/>
    <lineage>
        <taxon>Eukaryota</taxon>
        <taxon>Fungi</taxon>
        <taxon>Dikarya</taxon>
        <taxon>Ascomycota</taxon>
        <taxon>Pezizomycotina</taxon>
        <taxon>Leotiomycetes</taxon>
        <taxon>Helotiales</taxon>
        <taxon>Dermateaceae</taxon>
        <taxon>Coleophoma</taxon>
    </lineage>
</organism>
<accession>A0A3D8Q9M0</accession>
<dbReference type="EMBL" id="PDLM01000018">
    <property type="protein sequence ID" value="RDW58154.1"/>
    <property type="molecule type" value="Genomic_DNA"/>
</dbReference>
<gene>
    <name evidence="5" type="ORF">BP6252_13565</name>
</gene>
<dbReference type="AlphaFoldDB" id="A0A3D8Q9M0"/>
<protein>
    <recommendedName>
        <fullName evidence="7">Dihydrodipicolinate synthase</fullName>
    </recommendedName>
</protein>
<dbReference type="InterPro" id="IPR013785">
    <property type="entry name" value="Aldolase_TIM"/>
</dbReference>
<comment type="caution">
    <text evidence="5">The sequence shown here is derived from an EMBL/GenBank/DDBJ whole genome shotgun (WGS) entry which is preliminary data.</text>
</comment>
<dbReference type="Pfam" id="PF00701">
    <property type="entry name" value="DHDPS"/>
    <property type="match status" value="1"/>
</dbReference>
<sequence>MTPKQEPILIFVLPRKVTSLAGAIPVLSGTMGEAPHLSQTERQQLIKAAREALDEVNLSHVPIIAGAGATSTRESILLAQQAAAAGADFAIVLSPGYYAGALMADMTSLKNYFVDIAEASPIPVLMYNFPSVTAGIDLDSDLIIEIVKASPNICGVKLTCANVGKLTRITAVVDSPAFRAQYPRTAGISSFHVIDGFIDFLLPSMACGSSGAITGLANFAPRSCVKLWDICQSPLSPEAVALQNIIANADGVAIKIGIPGMKMLLGRLFGYGGRPRRPILPMSQEKGDAIMASEALKVLLEYEAVLAKEAGL</sequence>
<comment type="similarity">
    <text evidence="2">Belongs to the DapA family.</text>
</comment>
<dbReference type="CDD" id="cd00408">
    <property type="entry name" value="DHDPS-like"/>
    <property type="match status" value="1"/>
</dbReference>
<keyword evidence="1 2" id="KW-0456">Lyase</keyword>
<dbReference type="SMART" id="SM01130">
    <property type="entry name" value="DHDPS"/>
    <property type="match status" value="1"/>
</dbReference>